<feature type="transmembrane region" description="Helical" evidence="1">
    <location>
        <begin position="277"/>
        <end position="301"/>
    </location>
</feature>
<evidence type="ECO:0000313" key="2">
    <source>
        <dbReference type="EMBL" id="TID14198.1"/>
    </source>
</evidence>
<feature type="transmembrane region" description="Helical" evidence="1">
    <location>
        <begin position="51"/>
        <end position="72"/>
    </location>
</feature>
<keyword evidence="1" id="KW-0472">Membrane</keyword>
<accession>A0A4Z1P2Z4</accession>
<organism evidence="2 3">
    <name type="scientific">Venturia nashicola</name>
    <dbReference type="NCBI Taxonomy" id="86259"/>
    <lineage>
        <taxon>Eukaryota</taxon>
        <taxon>Fungi</taxon>
        <taxon>Dikarya</taxon>
        <taxon>Ascomycota</taxon>
        <taxon>Pezizomycotina</taxon>
        <taxon>Dothideomycetes</taxon>
        <taxon>Pleosporomycetidae</taxon>
        <taxon>Venturiales</taxon>
        <taxon>Venturiaceae</taxon>
        <taxon>Venturia</taxon>
    </lineage>
</organism>
<feature type="transmembrane region" description="Helical" evidence="1">
    <location>
        <begin position="117"/>
        <end position="138"/>
    </location>
</feature>
<evidence type="ECO:0000313" key="3">
    <source>
        <dbReference type="Proteomes" id="UP000298493"/>
    </source>
</evidence>
<sequence>MSVAIRTSYVLLLLLALYGVWIHFIAASGLQNLNDAVQHSQFPDGLRGSSSFTSIISIDKHVLSLVIFNMPMVSKESPIASARLFMGEFVASMLVVIMLVAIETVRQEKRKPYPQCFMWLFLMATATSAVALPIYCLGNAIPVLKDTRRTQISLSPLSAVLPGILGVVGGYAIPAALMFDPFDLGPFVQSKWVAAFSLFPFGVQLIKVLTRGVISLVPSRTNPSRRYSDEYHVVQLTYFITGAAAVFYHYLAIAYVIDDPHLSVKGLYLPARTTNSLSGNIFVFLQIDYWLTAAALLLWMYSKLNAYRPMPSAPLFLTLVFGTLLLGPGGLVAASLIYCERLSFLQSNTAALKKPEGEVLGRKKLS</sequence>
<proteinExistence type="predicted"/>
<feature type="transmembrane region" description="Helical" evidence="1">
    <location>
        <begin position="191"/>
        <end position="210"/>
    </location>
</feature>
<feature type="transmembrane region" description="Helical" evidence="1">
    <location>
        <begin position="313"/>
        <end position="338"/>
    </location>
</feature>
<feature type="transmembrane region" description="Helical" evidence="1">
    <location>
        <begin position="231"/>
        <end position="257"/>
    </location>
</feature>
<comment type="caution">
    <text evidence="2">The sequence shown here is derived from an EMBL/GenBank/DDBJ whole genome shotgun (WGS) entry which is preliminary data.</text>
</comment>
<feature type="transmembrane region" description="Helical" evidence="1">
    <location>
        <begin position="159"/>
        <end position="179"/>
    </location>
</feature>
<keyword evidence="1" id="KW-1133">Transmembrane helix</keyword>
<protein>
    <submittedName>
        <fullName evidence="2">Uncharacterized protein</fullName>
    </submittedName>
</protein>
<dbReference type="EMBL" id="SNSC02000023">
    <property type="protein sequence ID" value="TID14198.1"/>
    <property type="molecule type" value="Genomic_DNA"/>
</dbReference>
<keyword evidence="3" id="KW-1185">Reference proteome</keyword>
<gene>
    <name evidence="2" type="ORF">E6O75_ATG09277</name>
</gene>
<reference evidence="2 3" key="1">
    <citation type="submission" date="2019-04" db="EMBL/GenBank/DDBJ databases">
        <title>High contiguity whole genome sequence and gene annotation resource for two Venturia nashicola isolates.</title>
        <authorList>
            <person name="Prokchorchik M."/>
            <person name="Won K."/>
            <person name="Lee Y."/>
            <person name="Choi E.D."/>
            <person name="Segonzac C."/>
            <person name="Sohn K.H."/>
        </authorList>
    </citation>
    <scope>NUCLEOTIDE SEQUENCE [LARGE SCALE GENOMIC DNA]</scope>
    <source>
        <strain evidence="2 3">PRI2</strain>
    </source>
</reference>
<dbReference type="Proteomes" id="UP000298493">
    <property type="component" value="Unassembled WGS sequence"/>
</dbReference>
<feature type="transmembrane region" description="Helical" evidence="1">
    <location>
        <begin position="84"/>
        <end position="105"/>
    </location>
</feature>
<keyword evidence="1" id="KW-0812">Transmembrane</keyword>
<dbReference type="AlphaFoldDB" id="A0A4Z1P2Z4"/>
<evidence type="ECO:0000256" key="1">
    <source>
        <dbReference type="SAM" id="Phobius"/>
    </source>
</evidence>
<name>A0A4Z1P2Z4_9PEZI</name>